<dbReference type="Proteomes" id="UP000478052">
    <property type="component" value="Unassembled WGS sequence"/>
</dbReference>
<gene>
    <name evidence="2" type="ORF">FWK35_00037787</name>
</gene>
<organism evidence="2 3">
    <name type="scientific">Aphis craccivora</name>
    <name type="common">Cowpea aphid</name>
    <dbReference type="NCBI Taxonomy" id="307492"/>
    <lineage>
        <taxon>Eukaryota</taxon>
        <taxon>Metazoa</taxon>
        <taxon>Ecdysozoa</taxon>
        <taxon>Arthropoda</taxon>
        <taxon>Hexapoda</taxon>
        <taxon>Insecta</taxon>
        <taxon>Pterygota</taxon>
        <taxon>Neoptera</taxon>
        <taxon>Paraneoptera</taxon>
        <taxon>Hemiptera</taxon>
        <taxon>Sternorrhyncha</taxon>
        <taxon>Aphidomorpha</taxon>
        <taxon>Aphidoidea</taxon>
        <taxon>Aphididae</taxon>
        <taxon>Aphidini</taxon>
        <taxon>Aphis</taxon>
        <taxon>Aphis</taxon>
    </lineage>
</organism>
<feature type="non-terminal residue" evidence="2">
    <location>
        <position position="885"/>
    </location>
</feature>
<dbReference type="AlphaFoldDB" id="A0A6G0VT93"/>
<keyword evidence="2" id="KW-0695">RNA-directed DNA polymerase</keyword>
<dbReference type="InterPro" id="IPR036691">
    <property type="entry name" value="Endo/exonu/phosph_ase_sf"/>
</dbReference>
<name>A0A6G0VT93_APHCR</name>
<accession>A0A6G0VT93</accession>
<dbReference type="InterPro" id="IPR043502">
    <property type="entry name" value="DNA/RNA_pol_sf"/>
</dbReference>
<feature type="domain" description="Reverse transcriptase" evidence="1">
    <location>
        <begin position="438"/>
        <end position="690"/>
    </location>
</feature>
<comment type="caution">
    <text evidence="2">The sequence shown here is derived from an EMBL/GenBank/DDBJ whole genome shotgun (WGS) entry which is preliminary data.</text>
</comment>
<dbReference type="CDD" id="cd01650">
    <property type="entry name" value="RT_nLTR_like"/>
    <property type="match status" value="1"/>
</dbReference>
<dbReference type="PANTHER" id="PTHR33332">
    <property type="entry name" value="REVERSE TRANSCRIPTASE DOMAIN-CONTAINING PROTEIN"/>
    <property type="match status" value="1"/>
</dbReference>
<dbReference type="Pfam" id="PF00078">
    <property type="entry name" value="RVT_1"/>
    <property type="match status" value="1"/>
</dbReference>
<dbReference type="PROSITE" id="PS50878">
    <property type="entry name" value="RT_POL"/>
    <property type="match status" value="1"/>
</dbReference>
<evidence type="ECO:0000259" key="1">
    <source>
        <dbReference type="PROSITE" id="PS50878"/>
    </source>
</evidence>
<dbReference type="EMBL" id="VUJU01012210">
    <property type="protein sequence ID" value="KAF0708343.1"/>
    <property type="molecule type" value="Genomic_DNA"/>
</dbReference>
<dbReference type="InterPro" id="IPR000477">
    <property type="entry name" value="RT_dom"/>
</dbReference>
<reference evidence="2 3" key="1">
    <citation type="submission" date="2019-08" db="EMBL/GenBank/DDBJ databases">
        <title>Whole genome of Aphis craccivora.</title>
        <authorList>
            <person name="Voronova N.V."/>
            <person name="Shulinski R.S."/>
            <person name="Bandarenka Y.V."/>
            <person name="Zhorov D.G."/>
            <person name="Warner D."/>
        </authorList>
    </citation>
    <scope>NUCLEOTIDE SEQUENCE [LARGE SCALE GENOMIC DNA]</scope>
    <source>
        <strain evidence="2">180601</strain>
        <tissue evidence="2">Whole Body</tissue>
    </source>
</reference>
<proteinExistence type="predicted"/>
<keyword evidence="2" id="KW-0548">Nucleotidyltransferase</keyword>
<evidence type="ECO:0000313" key="2">
    <source>
        <dbReference type="EMBL" id="KAF0708343.1"/>
    </source>
</evidence>
<keyword evidence="3" id="KW-1185">Reference proteome</keyword>
<protein>
    <submittedName>
        <fullName evidence="2">Reverse transcriptase domain-containing protein</fullName>
    </submittedName>
</protein>
<feature type="non-terminal residue" evidence="2">
    <location>
        <position position="1"/>
    </location>
</feature>
<evidence type="ECO:0000313" key="3">
    <source>
        <dbReference type="Proteomes" id="UP000478052"/>
    </source>
</evidence>
<dbReference type="Gene3D" id="3.60.10.10">
    <property type="entry name" value="Endonuclease/exonuclease/phosphatase"/>
    <property type="match status" value="1"/>
</dbReference>
<dbReference type="SUPFAM" id="SSF56219">
    <property type="entry name" value="DNase I-like"/>
    <property type="match status" value="1"/>
</dbReference>
<sequence>SLELGLVNYEIYRYDRSLLSSSSTRGGGVLIAVNKKCISSQIDIDVKSLELCFVSVKINNTKNLIVGCIYFPPNSPSSLYNEYFSILDNLISSRPNDDLLLFGDFNLPNLNKASLNANLNLSSPEAIFLENLSLLNLFQINTIFNSHGSILDLILSNSNSHSISLNKDSIVPVDNYHPPINVSYSQSYTPSPLYFSEETYDWYKGDYINILSFLGSINWNEFFNIRNDITTITEEFYSLLFYAINNFIPKKKFCKSKFPCWFSKNLINLIKLKKFQHSIFKLSNSHDNYQQFSSTRAQCKSLSRFDYSQYLINIQKSFRSQPKKFWSFIENIKKSSGLPNSMSFNHKTADNGQEIVDLFSQYFSSVYKDTAPTNINFQSNVVQSIDSLNSLHIELLEVFHELNILSTKNAIGPDGLSPIFLFNCRFILSPPITYLFNLFLNSGSFPSPWKSTYINPILKKGNESFISNYRPISIISILPKIFSKIINNKLTPIFKHILAPQQHGFRNKKSCLTNLITIKHHIIKSFSNNQQTDVIYTDFEKAFDRVNHSLLINKLQVIGFANPLLSWFNLFLSQRIQFVKYKNFISTPMNVISGVPQGDHLSPLLFNLFINDSVSSISHSNILLFADDAKIYKSIASPDDIKLLQSDLASFNEWCISNSLSLNIDKCQIVTYSKKHNPLHSNYQICGINLHRSSLFKDLGILFDSKLLFNAHVSTIKNKALSVLGMIKRNCSDFRDPLALKCLYTSLVRSLLEYAPLIWNHNNIGHNDQLDKVQNKALRFLCHKCNIQRTPQSGYENILKLLNLESLSVRRHLSYNTFLTKLLNNEIDDSFLLSQLNFKVNSHYTRPLPQQPLASIYLYLELFLLRHSLVMDVSTTELFANKEIR</sequence>
<dbReference type="SUPFAM" id="SSF56672">
    <property type="entry name" value="DNA/RNA polymerases"/>
    <property type="match status" value="1"/>
</dbReference>
<dbReference type="GO" id="GO:0003964">
    <property type="term" value="F:RNA-directed DNA polymerase activity"/>
    <property type="evidence" value="ECO:0007669"/>
    <property type="project" value="UniProtKB-KW"/>
</dbReference>
<keyword evidence="2" id="KW-0808">Transferase</keyword>
<dbReference type="OrthoDB" id="6629632at2759"/>